<feature type="chain" id="PRO_5023073793" description="Carboxylesterase type B domain-containing protein" evidence="1">
    <location>
        <begin position="20"/>
        <end position="561"/>
    </location>
</feature>
<evidence type="ECO:0000256" key="1">
    <source>
        <dbReference type="SAM" id="SignalP"/>
    </source>
</evidence>
<feature type="signal peptide" evidence="1">
    <location>
        <begin position="1"/>
        <end position="19"/>
    </location>
</feature>
<dbReference type="Pfam" id="PF00135">
    <property type="entry name" value="COesterase"/>
    <property type="match status" value="1"/>
</dbReference>
<dbReference type="InterPro" id="IPR029058">
    <property type="entry name" value="AB_hydrolase_fold"/>
</dbReference>
<dbReference type="RefSeq" id="XP_031856991.1">
    <property type="nucleotide sequence ID" value="XM_032001100.1"/>
</dbReference>
<proteinExistence type="predicted"/>
<dbReference type="Gene3D" id="3.40.50.1820">
    <property type="entry name" value="alpha/beta hydrolase"/>
    <property type="match status" value="1"/>
</dbReference>
<evidence type="ECO:0000313" key="3">
    <source>
        <dbReference type="EMBL" id="VVT58798.1"/>
    </source>
</evidence>
<organism evidence="3 4">
    <name type="scientific">Magnusiomyces paraingens</name>
    <dbReference type="NCBI Taxonomy" id="2606893"/>
    <lineage>
        <taxon>Eukaryota</taxon>
        <taxon>Fungi</taxon>
        <taxon>Dikarya</taxon>
        <taxon>Ascomycota</taxon>
        <taxon>Saccharomycotina</taxon>
        <taxon>Dipodascomycetes</taxon>
        <taxon>Dipodascales</taxon>
        <taxon>Dipodascaceae</taxon>
        <taxon>Magnusiomyces</taxon>
    </lineage>
</organism>
<keyword evidence="4" id="KW-1185">Reference proteome</keyword>
<dbReference type="Proteomes" id="UP000398389">
    <property type="component" value="Unassembled WGS sequence"/>
</dbReference>
<dbReference type="InterPro" id="IPR050309">
    <property type="entry name" value="Type-B_Carboxylest/Lipase"/>
</dbReference>
<evidence type="ECO:0000259" key="2">
    <source>
        <dbReference type="Pfam" id="PF00135"/>
    </source>
</evidence>
<name>A0A5E8C9U6_9ASCO</name>
<dbReference type="PANTHER" id="PTHR11559">
    <property type="entry name" value="CARBOXYLESTERASE"/>
    <property type="match status" value="1"/>
</dbReference>
<dbReference type="OrthoDB" id="6846267at2759"/>
<evidence type="ECO:0000313" key="4">
    <source>
        <dbReference type="Proteomes" id="UP000398389"/>
    </source>
</evidence>
<accession>A0A5E8C9U6</accession>
<dbReference type="SUPFAM" id="SSF53474">
    <property type="entry name" value="alpha/beta-Hydrolases"/>
    <property type="match status" value="1"/>
</dbReference>
<sequence>MVSYFFLLSLLSLINTALAAPQVTVNSDQTVTGLDEGNGIESFKGIPYAQPPYGSLRFARPLAFNGSYDGFQATNFSASCIGLNSSIPDIYASVANQFNPITREMQPLINSMFNISTTTMDENCLYLNIYRPSGLTKDSKKPVMVWIHGGEFSRGGAIKYNGSHFVQASKNLNQDVLIVTFNYRLGAFGFLGGDAIKSEDSGNAGLLDQRLALEWVQDHIADFGGDPDRVTIFGQGSGAGSILNHLVALDGDFTYRSKPLARAAILQSPTALSLESITDNKPQRAFEKVAEVAGCGNRRTSTEKLACLRLTSQWQISRAQLFVNGTNNGIAWTPRSDGSYLRDRPKQLLTEGKIAHIPFIVGNQQDEGTIQAYSYTDIKTDEDFGNFLSNLVYSISTQEKKLVANLYPSDPSQGAPFGTGTQGQVTSQFKRVAAFLTDFKYQSGRRQLLQQTNDANVTRYNFLSTELQGLIPTLGTFHFNDLLWQWLEDSGPYKAYQDYFIAFANHLDPNNGTSLPHWPEYTDFNKETLEIEYNGFNITNDDFREEQIEFLITYPELSSLE</sequence>
<keyword evidence="1" id="KW-0732">Signal</keyword>
<dbReference type="AlphaFoldDB" id="A0A5E8C9U6"/>
<gene>
    <name evidence="3" type="ORF">SAPINGB_P006389</name>
</gene>
<dbReference type="GeneID" id="43585200"/>
<dbReference type="EMBL" id="CABVLU010000005">
    <property type="protein sequence ID" value="VVT58798.1"/>
    <property type="molecule type" value="Genomic_DNA"/>
</dbReference>
<dbReference type="InterPro" id="IPR002018">
    <property type="entry name" value="CarbesteraseB"/>
</dbReference>
<feature type="domain" description="Carboxylesterase type B" evidence="2">
    <location>
        <begin position="35"/>
        <end position="548"/>
    </location>
</feature>
<reference evidence="3 4" key="1">
    <citation type="submission" date="2019-09" db="EMBL/GenBank/DDBJ databases">
        <authorList>
            <person name="Brejova B."/>
        </authorList>
    </citation>
    <scope>NUCLEOTIDE SEQUENCE [LARGE SCALE GENOMIC DNA]</scope>
</reference>
<protein>
    <recommendedName>
        <fullName evidence="2">Carboxylesterase type B domain-containing protein</fullName>
    </recommendedName>
</protein>